<gene>
    <name evidence="9" type="ORF">AVDCRST_MAG68-822</name>
</gene>
<dbReference type="PROSITE" id="PS00138">
    <property type="entry name" value="SUBTILASE_SER"/>
    <property type="match status" value="1"/>
</dbReference>
<dbReference type="GO" id="GO:0006508">
    <property type="term" value="P:proteolysis"/>
    <property type="evidence" value="ECO:0007669"/>
    <property type="project" value="UniProtKB-KW"/>
</dbReference>
<evidence type="ECO:0000256" key="5">
    <source>
        <dbReference type="PROSITE-ProRule" id="PRU01240"/>
    </source>
</evidence>
<dbReference type="PROSITE" id="PS00136">
    <property type="entry name" value="SUBTILASE_ASP"/>
    <property type="match status" value="1"/>
</dbReference>
<keyword evidence="3 5" id="KW-0378">Hydrolase</keyword>
<feature type="region of interest" description="Disordered" evidence="7">
    <location>
        <begin position="394"/>
        <end position="418"/>
    </location>
</feature>
<dbReference type="PROSITE" id="PS00137">
    <property type="entry name" value="SUBTILASE_HIS"/>
    <property type="match status" value="1"/>
</dbReference>
<feature type="active site" description="Charge relay system" evidence="5">
    <location>
        <position position="178"/>
    </location>
</feature>
<dbReference type="AlphaFoldDB" id="A0A6J4KH50"/>
<dbReference type="SUPFAM" id="SSF52743">
    <property type="entry name" value="Subtilisin-like"/>
    <property type="match status" value="1"/>
</dbReference>
<feature type="compositionally biased region" description="Low complexity" evidence="7">
    <location>
        <begin position="399"/>
        <end position="409"/>
    </location>
</feature>
<dbReference type="InterPro" id="IPR000209">
    <property type="entry name" value="Peptidase_S8/S53_dom"/>
</dbReference>
<dbReference type="PRINTS" id="PR00723">
    <property type="entry name" value="SUBTILISIN"/>
</dbReference>
<dbReference type="PROSITE" id="PS51892">
    <property type="entry name" value="SUBTILASE"/>
    <property type="match status" value="1"/>
</dbReference>
<dbReference type="Gene3D" id="3.40.50.200">
    <property type="entry name" value="Peptidase S8/S53 domain"/>
    <property type="match status" value="1"/>
</dbReference>
<organism evidence="9">
    <name type="scientific">uncultured Gemmatimonadota bacterium</name>
    <dbReference type="NCBI Taxonomy" id="203437"/>
    <lineage>
        <taxon>Bacteria</taxon>
        <taxon>Pseudomonadati</taxon>
        <taxon>Gemmatimonadota</taxon>
        <taxon>environmental samples</taxon>
    </lineage>
</organism>
<dbReference type="InterPro" id="IPR022398">
    <property type="entry name" value="Peptidase_S8_His-AS"/>
</dbReference>
<feature type="active site" description="Charge relay system" evidence="5">
    <location>
        <position position="339"/>
    </location>
</feature>
<comment type="similarity">
    <text evidence="1 5 6">Belongs to the peptidase S8 family.</text>
</comment>
<dbReference type="InterPro" id="IPR036852">
    <property type="entry name" value="Peptidase_S8/S53_dom_sf"/>
</dbReference>
<dbReference type="InterPro" id="IPR023828">
    <property type="entry name" value="Peptidase_S8_Ser-AS"/>
</dbReference>
<evidence type="ECO:0000256" key="1">
    <source>
        <dbReference type="ARBA" id="ARBA00011073"/>
    </source>
</evidence>
<dbReference type="PROSITE" id="PS51257">
    <property type="entry name" value="PROKAR_LIPOPROTEIN"/>
    <property type="match status" value="1"/>
</dbReference>
<evidence type="ECO:0000256" key="3">
    <source>
        <dbReference type="ARBA" id="ARBA00022801"/>
    </source>
</evidence>
<dbReference type="EC" id="3.4.21.-" evidence="9"/>
<dbReference type="SUPFAM" id="SSF54897">
    <property type="entry name" value="Protease propeptides/inhibitors"/>
    <property type="match status" value="1"/>
</dbReference>
<protein>
    <submittedName>
        <fullName evidence="9">Alkaline serine exoprotease A</fullName>
        <ecNumber evidence="9">3.4.21.-</ecNumber>
    </submittedName>
</protein>
<dbReference type="FunFam" id="3.40.50.200:FF:000014">
    <property type="entry name" value="Proteinase K"/>
    <property type="match status" value="1"/>
</dbReference>
<dbReference type="CDD" id="cd04077">
    <property type="entry name" value="Peptidases_S8_PCSK9_ProteinaseK_like"/>
    <property type="match status" value="1"/>
</dbReference>
<proteinExistence type="inferred from homology"/>
<sequence>MRRTFALLALAGLAACDSEPVAPRAQASSSLVGTSTEGRIPGRYIVTLRDDADPGAVALEYGIRPLYVYDSLITGFSGDISDVVLQALRLDGRVAMIEQDGVVTTSEVQRPATWGLDRLDQLALPLDSAYTYNHTGSGVTAYIIDTGIRYDHQEFEGRARFGFDAFNDGQNGADCQGHGTHVAGTVGGRTWGVAKRVNLVAVRVLDCAGSGSFSGIIAGMNWVAESGVLPAVVNMSIGSLVPQRSPSVDAATRNLIASGVTVVMAAGNGIPNGGVGIDACNNSPGGLPEGITVGATSRTDQRTAWSNYGDCVTFFAPGSGIISASHASVDGSKSSSGTSMASPHGAGVAALYLEQAPRAAPATVKKAVFDATSKNVVQLALSTNNHVLQSLVTAPVAPPEETGPTPCTPKNKNKGKCK</sequence>
<feature type="domain" description="Peptidase S8/S53" evidence="8">
    <location>
        <begin position="136"/>
        <end position="375"/>
    </location>
</feature>
<dbReference type="GO" id="GO:0005615">
    <property type="term" value="C:extracellular space"/>
    <property type="evidence" value="ECO:0007669"/>
    <property type="project" value="TreeGrafter"/>
</dbReference>
<evidence type="ECO:0000256" key="2">
    <source>
        <dbReference type="ARBA" id="ARBA00022670"/>
    </source>
</evidence>
<evidence type="ECO:0000256" key="6">
    <source>
        <dbReference type="RuleBase" id="RU003355"/>
    </source>
</evidence>
<evidence type="ECO:0000259" key="8">
    <source>
        <dbReference type="Pfam" id="PF00082"/>
    </source>
</evidence>
<feature type="active site" description="Charge relay system" evidence="5">
    <location>
        <position position="145"/>
    </location>
</feature>
<dbReference type="PANTHER" id="PTHR43806">
    <property type="entry name" value="PEPTIDASE S8"/>
    <property type="match status" value="1"/>
</dbReference>
<dbReference type="InterPro" id="IPR023827">
    <property type="entry name" value="Peptidase_S8_Asp-AS"/>
</dbReference>
<dbReference type="InterPro" id="IPR037045">
    <property type="entry name" value="S8pro/Inhibitor_I9_sf"/>
</dbReference>
<evidence type="ECO:0000256" key="4">
    <source>
        <dbReference type="ARBA" id="ARBA00022825"/>
    </source>
</evidence>
<dbReference type="InterPro" id="IPR034193">
    <property type="entry name" value="PCSK9_ProteinaseK-like"/>
</dbReference>
<keyword evidence="2 5" id="KW-0645">Protease</keyword>
<dbReference type="InterPro" id="IPR015500">
    <property type="entry name" value="Peptidase_S8_subtilisin-rel"/>
</dbReference>
<dbReference type="PANTHER" id="PTHR43806:SF11">
    <property type="entry name" value="CEREVISIN-RELATED"/>
    <property type="match status" value="1"/>
</dbReference>
<evidence type="ECO:0000313" key="9">
    <source>
        <dbReference type="EMBL" id="CAA9305913.1"/>
    </source>
</evidence>
<accession>A0A6J4KH50</accession>
<dbReference type="EMBL" id="CADCTW010000046">
    <property type="protein sequence ID" value="CAA9305913.1"/>
    <property type="molecule type" value="Genomic_DNA"/>
</dbReference>
<dbReference type="GO" id="GO:0004252">
    <property type="term" value="F:serine-type endopeptidase activity"/>
    <property type="evidence" value="ECO:0007669"/>
    <property type="project" value="UniProtKB-UniRule"/>
</dbReference>
<name>A0A6J4KH50_9BACT</name>
<dbReference type="Gene3D" id="3.30.70.80">
    <property type="entry name" value="Peptidase S8 propeptide/proteinase inhibitor I9"/>
    <property type="match status" value="1"/>
</dbReference>
<dbReference type="Pfam" id="PF00082">
    <property type="entry name" value="Peptidase_S8"/>
    <property type="match status" value="1"/>
</dbReference>
<reference evidence="9" key="1">
    <citation type="submission" date="2020-02" db="EMBL/GenBank/DDBJ databases">
        <authorList>
            <person name="Meier V. D."/>
        </authorList>
    </citation>
    <scope>NUCLEOTIDE SEQUENCE</scope>
    <source>
        <strain evidence="9">AVDCRST_MAG68</strain>
    </source>
</reference>
<dbReference type="InterPro" id="IPR050131">
    <property type="entry name" value="Peptidase_S8_subtilisin-like"/>
</dbReference>
<keyword evidence="4 5" id="KW-0720">Serine protease</keyword>
<evidence type="ECO:0000256" key="7">
    <source>
        <dbReference type="SAM" id="MobiDB-lite"/>
    </source>
</evidence>